<dbReference type="Gene3D" id="3.40.1440.10">
    <property type="entry name" value="GIY-YIG endonuclease"/>
    <property type="match status" value="1"/>
</dbReference>
<gene>
    <name evidence="3" type="ORF">A3B54_00140</name>
</gene>
<comment type="caution">
    <text evidence="3">The sequence shown here is derived from an EMBL/GenBank/DDBJ whole genome shotgun (WGS) entry which is preliminary data.</text>
</comment>
<dbReference type="EMBL" id="MFBT01000008">
    <property type="protein sequence ID" value="OGD99912.1"/>
    <property type="molecule type" value="Genomic_DNA"/>
</dbReference>
<proteinExistence type="inferred from homology"/>
<dbReference type="Pfam" id="PF01541">
    <property type="entry name" value="GIY-YIG"/>
    <property type="match status" value="1"/>
</dbReference>
<dbReference type="PANTHER" id="PTHR34477">
    <property type="entry name" value="UPF0213 PROTEIN YHBQ"/>
    <property type="match status" value="1"/>
</dbReference>
<dbReference type="PROSITE" id="PS50164">
    <property type="entry name" value="GIY_YIG"/>
    <property type="match status" value="1"/>
</dbReference>
<name>A0A1F5H6W8_9BACT</name>
<dbReference type="Proteomes" id="UP000177039">
    <property type="component" value="Unassembled WGS sequence"/>
</dbReference>
<sequence>MSRWKWYVYILELKNGLYYTGITWKPSLRFDQHLSGMGSKFTSRYGVYGLVYLEEHEDLGTARKREIQIKDFSRKKKRELINSFNGEFSLALEQ</sequence>
<organism evidence="3 4">
    <name type="scientific">Candidatus Curtissbacteria bacterium RIFCSPLOWO2_01_FULL_42_50</name>
    <dbReference type="NCBI Taxonomy" id="1797730"/>
    <lineage>
        <taxon>Bacteria</taxon>
        <taxon>Candidatus Curtissiibacteriota</taxon>
    </lineage>
</organism>
<evidence type="ECO:0000256" key="1">
    <source>
        <dbReference type="ARBA" id="ARBA00007435"/>
    </source>
</evidence>
<protein>
    <recommendedName>
        <fullName evidence="2">GIY-YIG domain-containing protein</fullName>
    </recommendedName>
</protein>
<evidence type="ECO:0000313" key="3">
    <source>
        <dbReference type="EMBL" id="OGD99912.1"/>
    </source>
</evidence>
<dbReference type="SUPFAM" id="SSF82771">
    <property type="entry name" value="GIY-YIG endonuclease"/>
    <property type="match status" value="1"/>
</dbReference>
<accession>A0A1F5H6W8</accession>
<reference evidence="3 4" key="1">
    <citation type="journal article" date="2016" name="Nat. Commun.">
        <title>Thousands of microbial genomes shed light on interconnected biogeochemical processes in an aquifer system.</title>
        <authorList>
            <person name="Anantharaman K."/>
            <person name="Brown C.T."/>
            <person name="Hug L.A."/>
            <person name="Sharon I."/>
            <person name="Castelle C.J."/>
            <person name="Probst A.J."/>
            <person name="Thomas B.C."/>
            <person name="Singh A."/>
            <person name="Wilkins M.J."/>
            <person name="Karaoz U."/>
            <person name="Brodie E.L."/>
            <person name="Williams K.H."/>
            <person name="Hubbard S.S."/>
            <person name="Banfield J.F."/>
        </authorList>
    </citation>
    <scope>NUCLEOTIDE SEQUENCE [LARGE SCALE GENOMIC DNA]</scope>
</reference>
<dbReference type="InterPro" id="IPR050190">
    <property type="entry name" value="UPF0213_domain"/>
</dbReference>
<dbReference type="InterPro" id="IPR035901">
    <property type="entry name" value="GIY-YIG_endonuc_sf"/>
</dbReference>
<evidence type="ECO:0000313" key="4">
    <source>
        <dbReference type="Proteomes" id="UP000177039"/>
    </source>
</evidence>
<dbReference type="InterPro" id="IPR000305">
    <property type="entry name" value="GIY-YIG_endonuc"/>
</dbReference>
<dbReference type="PANTHER" id="PTHR34477:SF5">
    <property type="entry name" value="BSL5627 PROTEIN"/>
    <property type="match status" value="1"/>
</dbReference>
<feature type="domain" description="GIY-YIG" evidence="2">
    <location>
        <begin position="4"/>
        <end position="79"/>
    </location>
</feature>
<dbReference type="AlphaFoldDB" id="A0A1F5H6W8"/>
<comment type="similarity">
    <text evidence="1">Belongs to the UPF0213 family.</text>
</comment>
<evidence type="ECO:0000259" key="2">
    <source>
        <dbReference type="PROSITE" id="PS50164"/>
    </source>
</evidence>